<keyword evidence="3" id="KW-1185">Reference proteome</keyword>
<dbReference type="EMBL" id="MN103533">
    <property type="protein sequence ID" value="QEA10781.1"/>
    <property type="molecule type" value="Genomic_DNA"/>
</dbReference>
<sequence>MQTVKALKALPGRAEGAVFDVDEASATVLKERGDVEFVKESAASGGVFTRTGTGRGNLAVTQVAPADYPEQATGTGAAPDTTAPATADAAVTEAPPAPVEVTKASNKADLVRYALGRLNHDDGRPYTEAEVEELSKPDLVGKLGL</sequence>
<reference evidence="2 3" key="1">
    <citation type="journal article" date="2020" name="PLoS ONE">
        <title>Weirdo19ES is a novel singleton mycobacteriophage that selects for glycolipid deficient phage-resistant M. smegmatis mutants.</title>
        <authorList>
            <person name="Suarez C.A."/>
            <person name="Franceschelli J.J."/>
            <person name="Tasselli S.E."/>
            <person name="Morbidoni H.R."/>
        </authorList>
    </citation>
    <scope>NUCLEOTIDE SEQUENCE [LARGE SCALE GENOMIC DNA]</scope>
</reference>
<evidence type="ECO:0000313" key="3">
    <source>
        <dbReference type="Proteomes" id="UP000501191"/>
    </source>
</evidence>
<dbReference type="GeneID" id="63911449"/>
<evidence type="ECO:0000256" key="1">
    <source>
        <dbReference type="SAM" id="MobiDB-lite"/>
    </source>
</evidence>
<feature type="compositionally biased region" description="Low complexity" evidence="1">
    <location>
        <begin position="72"/>
        <end position="102"/>
    </location>
</feature>
<evidence type="ECO:0000313" key="2">
    <source>
        <dbReference type="EMBL" id="QEA10781.1"/>
    </source>
</evidence>
<dbReference type="RefSeq" id="YP_010050714.1">
    <property type="nucleotide sequence ID" value="NC_054433.1"/>
</dbReference>
<organism evidence="2 3">
    <name type="scientific">Mycobacterium phage Weirdo19</name>
    <dbReference type="NCBI Taxonomy" id="2601610"/>
    <lineage>
        <taxon>Viruses</taxon>
        <taxon>Duplodnaviria</taxon>
        <taxon>Heunggongvirae</taxon>
        <taxon>Uroviricota</taxon>
        <taxon>Caudoviricetes</taxon>
        <taxon>Rosariovirus</taxon>
        <taxon>Rosariovirus Weirdo19ES</taxon>
    </lineage>
</organism>
<dbReference type="KEGG" id="vg:63911449"/>
<proteinExistence type="predicted"/>
<feature type="region of interest" description="Disordered" evidence="1">
    <location>
        <begin position="68"/>
        <end position="103"/>
    </location>
</feature>
<feature type="region of interest" description="Disordered" evidence="1">
    <location>
        <begin position="119"/>
        <end position="145"/>
    </location>
</feature>
<dbReference type="Proteomes" id="UP000501191">
    <property type="component" value="Segment"/>
</dbReference>
<accession>A0A6M2YST1</accession>
<name>A0A6M2YST1_9CAUD</name>
<protein>
    <submittedName>
        <fullName evidence="2">Uncharacterized protein</fullName>
    </submittedName>
</protein>